<dbReference type="EMBL" id="BGZK01001159">
    <property type="protein sequence ID" value="GBP72872.1"/>
    <property type="molecule type" value="Genomic_DNA"/>
</dbReference>
<dbReference type="Proteomes" id="UP000299102">
    <property type="component" value="Unassembled WGS sequence"/>
</dbReference>
<dbReference type="OrthoDB" id="616263at2759"/>
<organism evidence="2 3">
    <name type="scientific">Eumeta variegata</name>
    <name type="common">Bagworm moth</name>
    <name type="synonym">Eumeta japonica</name>
    <dbReference type="NCBI Taxonomy" id="151549"/>
    <lineage>
        <taxon>Eukaryota</taxon>
        <taxon>Metazoa</taxon>
        <taxon>Ecdysozoa</taxon>
        <taxon>Arthropoda</taxon>
        <taxon>Hexapoda</taxon>
        <taxon>Insecta</taxon>
        <taxon>Pterygota</taxon>
        <taxon>Neoptera</taxon>
        <taxon>Endopterygota</taxon>
        <taxon>Lepidoptera</taxon>
        <taxon>Glossata</taxon>
        <taxon>Ditrysia</taxon>
        <taxon>Tineoidea</taxon>
        <taxon>Psychidae</taxon>
        <taxon>Oiketicinae</taxon>
        <taxon>Eumeta</taxon>
    </lineage>
</organism>
<evidence type="ECO:0000256" key="1">
    <source>
        <dbReference type="SAM" id="MobiDB-lite"/>
    </source>
</evidence>
<keyword evidence="3" id="KW-1185">Reference proteome</keyword>
<proteinExistence type="predicted"/>
<keyword evidence="2" id="KW-0489">Methyltransferase</keyword>
<sequence>MDNCIGIESETGNGPGSGSRIDIEKKTMIAIIDEPCSSRPVTDKVDAVLEKVGEDRHINSDDIVEDMKIDHKTVLTDLKRAGYTKKLDSWIPYELIERN</sequence>
<reference evidence="2 3" key="1">
    <citation type="journal article" date="2019" name="Commun. Biol.">
        <title>The bagworm genome reveals a unique fibroin gene that provides high tensile strength.</title>
        <authorList>
            <person name="Kono N."/>
            <person name="Nakamura H."/>
            <person name="Ohtoshi R."/>
            <person name="Tomita M."/>
            <person name="Numata K."/>
            <person name="Arakawa K."/>
        </authorList>
    </citation>
    <scope>NUCLEOTIDE SEQUENCE [LARGE SCALE GENOMIC DNA]</scope>
</reference>
<gene>
    <name evidence="2" type="primary">SETMAR</name>
    <name evidence="2" type="ORF">EVAR_57418_1</name>
</gene>
<comment type="caution">
    <text evidence="2">The sequence shown here is derived from an EMBL/GenBank/DDBJ whole genome shotgun (WGS) entry which is preliminary data.</text>
</comment>
<evidence type="ECO:0000313" key="2">
    <source>
        <dbReference type="EMBL" id="GBP72872.1"/>
    </source>
</evidence>
<dbReference type="AlphaFoldDB" id="A0A4C1YDE8"/>
<feature type="region of interest" description="Disordered" evidence="1">
    <location>
        <begin position="1"/>
        <end position="20"/>
    </location>
</feature>
<keyword evidence="2" id="KW-0808">Transferase</keyword>
<protein>
    <submittedName>
        <fullName evidence="2">Histone-lysine N-methyltransferase SETMAR</fullName>
    </submittedName>
</protein>
<name>A0A4C1YDE8_EUMVA</name>
<accession>A0A4C1YDE8</accession>
<dbReference type="GO" id="GO:0008168">
    <property type="term" value="F:methyltransferase activity"/>
    <property type="evidence" value="ECO:0007669"/>
    <property type="project" value="UniProtKB-KW"/>
</dbReference>
<dbReference type="GO" id="GO:0032259">
    <property type="term" value="P:methylation"/>
    <property type="evidence" value="ECO:0007669"/>
    <property type="project" value="UniProtKB-KW"/>
</dbReference>
<evidence type="ECO:0000313" key="3">
    <source>
        <dbReference type="Proteomes" id="UP000299102"/>
    </source>
</evidence>